<evidence type="ECO:0000313" key="1">
    <source>
        <dbReference type="EMBL" id="CDX41091.1"/>
    </source>
</evidence>
<evidence type="ECO:0000313" key="2">
    <source>
        <dbReference type="Proteomes" id="UP000046373"/>
    </source>
</evidence>
<accession>A0A090FAX8</accession>
<dbReference type="Proteomes" id="UP000046373">
    <property type="component" value="Unassembled WGS sequence"/>
</dbReference>
<reference evidence="1 2" key="1">
    <citation type="submission" date="2014-08" db="EMBL/GenBank/DDBJ databases">
        <authorList>
            <person name="Moulin Lionel"/>
        </authorList>
    </citation>
    <scope>NUCLEOTIDE SEQUENCE [LARGE SCALE GENOMIC DNA]</scope>
</reference>
<sequence length="66" mass="7398">MVRAILVISVFLVHLVSSGRWPWEDGPAADKTRDGRDLFPANPFFSHHSSLGLDSAQKKTNNYKCL</sequence>
<protein>
    <submittedName>
        <fullName evidence="1">Uncharacterized protein</fullName>
    </submittedName>
</protein>
<organism evidence="1 2">
    <name type="scientific">Mesorhizobium plurifarium</name>
    <dbReference type="NCBI Taxonomy" id="69974"/>
    <lineage>
        <taxon>Bacteria</taxon>
        <taxon>Pseudomonadati</taxon>
        <taxon>Pseudomonadota</taxon>
        <taxon>Alphaproteobacteria</taxon>
        <taxon>Hyphomicrobiales</taxon>
        <taxon>Phyllobacteriaceae</taxon>
        <taxon>Mesorhizobium</taxon>
    </lineage>
</organism>
<name>A0A090FAX8_MESPL</name>
<dbReference type="EMBL" id="CCNB01000026">
    <property type="protein sequence ID" value="CDX41091.1"/>
    <property type="molecule type" value="Genomic_DNA"/>
</dbReference>
<gene>
    <name evidence="1" type="ORF">MPLDJ20_320016</name>
</gene>
<dbReference type="AlphaFoldDB" id="A0A090FAX8"/>
<proteinExistence type="predicted"/>